<reference evidence="2 3" key="1">
    <citation type="journal article" date="2016" name="Nat. Commun.">
        <title>Thousands of microbial genomes shed light on interconnected biogeochemical processes in an aquifer system.</title>
        <authorList>
            <person name="Anantharaman K."/>
            <person name="Brown C.T."/>
            <person name="Hug L.A."/>
            <person name="Sharon I."/>
            <person name="Castelle C.J."/>
            <person name="Probst A.J."/>
            <person name="Thomas B.C."/>
            <person name="Singh A."/>
            <person name="Wilkins M.J."/>
            <person name="Karaoz U."/>
            <person name="Brodie E.L."/>
            <person name="Williams K.H."/>
            <person name="Hubbard S.S."/>
            <person name="Banfield J.F."/>
        </authorList>
    </citation>
    <scope>NUCLEOTIDE SEQUENCE [LARGE SCALE GENOMIC DNA]</scope>
</reference>
<name>A0A1G1Y326_9BACT</name>
<organism evidence="2 3">
    <name type="scientific">Candidatus Buchananbacteria bacterium RIFCSPHIGHO2_01_FULL_39_8</name>
    <dbReference type="NCBI Taxonomy" id="1797533"/>
    <lineage>
        <taxon>Bacteria</taxon>
        <taxon>Candidatus Buchananiibacteriota</taxon>
    </lineage>
</organism>
<dbReference type="EMBL" id="MHIC01000001">
    <property type="protein sequence ID" value="OGY46170.1"/>
    <property type="molecule type" value="Genomic_DNA"/>
</dbReference>
<evidence type="ECO:0000313" key="2">
    <source>
        <dbReference type="EMBL" id="OGY46170.1"/>
    </source>
</evidence>
<feature type="domain" description="DUF4015" evidence="1">
    <location>
        <begin position="42"/>
        <end position="353"/>
    </location>
</feature>
<protein>
    <recommendedName>
        <fullName evidence="1">DUF4015 domain-containing protein</fullName>
    </recommendedName>
</protein>
<dbReference type="Gene3D" id="3.20.20.80">
    <property type="entry name" value="Glycosidases"/>
    <property type="match status" value="1"/>
</dbReference>
<evidence type="ECO:0000313" key="3">
    <source>
        <dbReference type="Proteomes" id="UP000176241"/>
    </source>
</evidence>
<dbReference type="InterPro" id="IPR017853">
    <property type="entry name" value="GH"/>
</dbReference>
<accession>A0A1G1Y326</accession>
<dbReference type="Proteomes" id="UP000176241">
    <property type="component" value="Unassembled WGS sequence"/>
</dbReference>
<dbReference type="AlphaFoldDB" id="A0A1G1Y326"/>
<evidence type="ECO:0000259" key="1">
    <source>
        <dbReference type="Pfam" id="PF13200"/>
    </source>
</evidence>
<comment type="caution">
    <text evidence="2">The sequence shown here is derived from an EMBL/GenBank/DDBJ whole genome shotgun (WGS) entry which is preliminary data.</text>
</comment>
<dbReference type="InterPro" id="IPR025275">
    <property type="entry name" value="DUF4015"/>
</dbReference>
<proteinExistence type="predicted"/>
<dbReference type="SUPFAM" id="SSF51445">
    <property type="entry name" value="(Trans)glycosidases"/>
    <property type="match status" value="1"/>
</dbReference>
<dbReference type="Pfam" id="PF13200">
    <property type="entry name" value="DUF4015"/>
    <property type="match status" value="1"/>
</dbReference>
<gene>
    <name evidence="2" type="ORF">A2731_03220</name>
</gene>
<sequence length="361" mass="41198">MFISGIATILTLIFSLFLSYSINSGQSTYQILIRPVKIENKGIYMTAYTAGWKARRNELIDLVKNTELNSVVIDIKDSSGRIFFDTDITLADEVGSEQIRIPDLKDWLKELKGQGIYTIARIVVFQDPYLAQMKPEIALKSKSGGLWRDWKGLAWVDPTNKLVWDYNLDLAKEAAKLDFDEVNFDYIRFPSDGNIKEIVYANLDNASYEGKAKTMAEFYKYLNDTLAFYPVLTSADLFGMVLWRSDGLNIGQRFEDAAPNFDYISPMVYPSHYPSGFEGYTNPAEHPYEVVYRSLIRAEETLNNGSSRAKLRPWLQDFDLGAVYTPEMIRLQKQATYDANGYGWLLWNASNYYTAGGLEVE</sequence>